<dbReference type="InterPro" id="IPR013766">
    <property type="entry name" value="Thioredoxin_domain"/>
</dbReference>
<keyword evidence="1" id="KW-1133">Transmembrane helix</keyword>
<feature type="transmembrane region" description="Helical" evidence="1">
    <location>
        <begin position="16"/>
        <end position="35"/>
    </location>
</feature>
<keyword evidence="1" id="KW-0472">Membrane</keyword>
<organism evidence="3">
    <name type="scientific">freshwater metagenome</name>
    <dbReference type="NCBI Taxonomy" id="449393"/>
    <lineage>
        <taxon>unclassified sequences</taxon>
        <taxon>metagenomes</taxon>
        <taxon>ecological metagenomes</taxon>
    </lineage>
</organism>
<dbReference type="EMBL" id="CAEZWH010000081">
    <property type="protein sequence ID" value="CAB4652090.1"/>
    <property type="molecule type" value="Genomic_DNA"/>
</dbReference>
<keyword evidence="1" id="KW-0812">Transmembrane</keyword>
<dbReference type="CDD" id="cd02966">
    <property type="entry name" value="TlpA_like_family"/>
    <property type="match status" value="1"/>
</dbReference>
<dbReference type="InterPro" id="IPR036249">
    <property type="entry name" value="Thioredoxin-like_sf"/>
</dbReference>
<evidence type="ECO:0000259" key="2">
    <source>
        <dbReference type="PROSITE" id="PS51352"/>
    </source>
</evidence>
<evidence type="ECO:0000313" key="3">
    <source>
        <dbReference type="EMBL" id="CAB4652090.1"/>
    </source>
</evidence>
<dbReference type="SUPFAM" id="SSF52833">
    <property type="entry name" value="Thioredoxin-like"/>
    <property type="match status" value="1"/>
</dbReference>
<dbReference type="GO" id="GO:0016491">
    <property type="term" value="F:oxidoreductase activity"/>
    <property type="evidence" value="ECO:0007669"/>
    <property type="project" value="InterPro"/>
</dbReference>
<name>A0A6J6KQL0_9ZZZZ</name>
<proteinExistence type="predicted"/>
<dbReference type="AlphaFoldDB" id="A0A6J6KQL0"/>
<dbReference type="Pfam" id="PF08534">
    <property type="entry name" value="Redoxin"/>
    <property type="match status" value="1"/>
</dbReference>
<dbReference type="PANTHER" id="PTHR42852">
    <property type="entry name" value="THIOL:DISULFIDE INTERCHANGE PROTEIN DSBE"/>
    <property type="match status" value="1"/>
</dbReference>
<dbReference type="InterPro" id="IPR013740">
    <property type="entry name" value="Redoxin"/>
</dbReference>
<dbReference type="InterPro" id="IPR050553">
    <property type="entry name" value="Thioredoxin_ResA/DsbE_sf"/>
</dbReference>
<feature type="domain" description="Thioredoxin" evidence="2">
    <location>
        <begin position="72"/>
        <end position="217"/>
    </location>
</feature>
<evidence type="ECO:0000313" key="4">
    <source>
        <dbReference type="EMBL" id="CAB4989569.1"/>
    </source>
</evidence>
<protein>
    <submittedName>
        <fullName evidence="3">Unannotated protein</fullName>
    </submittedName>
</protein>
<reference evidence="3" key="1">
    <citation type="submission" date="2020-05" db="EMBL/GenBank/DDBJ databases">
        <authorList>
            <person name="Chiriac C."/>
            <person name="Salcher M."/>
            <person name="Ghai R."/>
            <person name="Kavagutti S V."/>
        </authorList>
    </citation>
    <scope>NUCLEOTIDE SEQUENCE</scope>
</reference>
<sequence length="218" mass="22761">MNNPAKKKSSGSANKGWIVGAIIAIIVGAAAVVAITTSGSDSTSSDGLIEMGDISVKGDVLPAYNESEQNDPAIGMTAPVLTGKGFTGNTITTESTGTPMMLVFLAHWCPHCQREVPLLVEWNKSGKTPSGIDIIAVATGTDPANPNYPPSEWLAREEFPALWPVIADSKDKTAGDAFGLGGYPYFVLIDGSGKVVKRMSGEIPMDELTVLLTALLPA</sequence>
<gene>
    <name evidence="3" type="ORF">UFOPK2195_00530</name>
    <name evidence="4" type="ORF">UFOPK4000_00614</name>
</gene>
<dbReference type="PANTHER" id="PTHR42852:SF10">
    <property type="entry name" value="BACTERIOFERRITIN COMIGRATORY PROTEIN"/>
    <property type="match status" value="1"/>
</dbReference>
<accession>A0A6J6KQL0</accession>
<dbReference type="Gene3D" id="3.40.30.10">
    <property type="entry name" value="Glutaredoxin"/>
    <property type="match status" value="1"/>
</dbReference>
<evidence type="ECO:0000256" key="1">
    <source>
        <dbReference type="SAM" id="Phobius"/>
    </source>
</evidence>
<dbReference type="EMBL" id="CAFBOT010000089">
    <property type="protein sequence ID" value="CAB4989569.1"/>
    <property type="molecule type" value="Genomic_DNA"/>
</dbReference>
<dbReference type="PROSITE" id="PS51352">
    <property type="entry name" value="THIOREDOXIN_2"/>
    <property type="match status" value="1"/>
</dbReference>